<dbReference type="EMBL" id="LSRX01002392">
    <property type="protein sequence ID" value="OLP75587.1"/>
    <property type="molecule type" value="Genomic_DNA"/>
</dbReference>
<dbReference type="GO" id="GO:0003676">
    <property type="term" value="F:nucleic acid binding"/>
    <property type="evidence" value="ECO:0007669"/>
    <property type="project" value="InterPro"/>
</dbReference>
<feature type="domain" description="CCHC-type" evidence="3">
    <location>
        <begin position="313"/>
        <end position="326"/>
    </location>
</feature>
<dbReference type="InterPro" id="IPR013103">
    <property type="entry name" value="RVT_2"/>
</dbReference>
<feature type="region of interest" description="Disordered" evidence="2">
    <location>
        <begin position="261"/>
        <end position="310"/>
    </location>
</feature>
<evidence type="ECO:0000313" key="5">
    <source>
        <dbReference type="Proteomes" id="UP000186817"/>
    </source>
</evidence>
<feature type="compositionally biased region" description="Basic and acidic residues" evidence="2">
    <location>
        <begin position="735"/>
        <end position="744"/>
    </location>
</feature>
<accession>A0A1Q9BY34</accession>
<dbReference type="GO" id="GO:0008270">
    <property type="term" value="F:zinc ion binding"/>
    <property type="evidence" value="ECO:0007669"/>
    <property type="project" value="UniProtKB-KW"/>
</dbReference>
<feature type="region of interest" description="Disordered" evidence="2">
    <location>
        <begin position="325"/>
        <end position="383"/>
    </location>
</feature>
<dbReference type="OrthoDB" id="440884at2759"/>
<reference evidence="4 5" key="1">
    <citation type="submission" date="2016-02" db="EMBL/GenBank/DDBJ databases">
        <title>Genome analysis of coral dinoflagellate symbionts highlights evolutionary adaptations to a symbiotic lifestyle.</title>
        <authorList>
            <person name="Aranda M."/>
            <person name="Li Y."/>
            <person name="Liew Y.J."/>
            <person name="Baumgarten S."/>
            <person name="Simakov O."/>
            <person name="Wilson M."/>
            <person name="Piel J."/>
            <person name="Ashoor H."/>
            <person name="Bougouffa S."/>
            <person name="Bajic V.B."/>
            <person name="Ryu T."/>
            <person name="Ravasi T."/>
            <person name="Bayer T."/>
            <person name="Micklem G."/>
            <person name="Kim H."/>
            <person name="Bhak J."/>
            <person name="Lajeunesse T.C."/>
            <person name="Voolstra C.R."/>
        </authorList>
    </citation>
    <scope>NUCLEOTIDE SEQUENCE [LARGE SCALE GENOMIC DNA]</scope>
    <source>
        <strain evidence="4 5">CCMP2467</strain>
    </source>
</reference>
<evidence type="ECO:0000259" key="3">
    <source>
        <dbReference type="PROSITE" id="PS50158"/>
    </source>
</evidence>
<dbReference type="PROSITE" id="PS50158">
    <property type="entry name" value="ZF_CCHC"/>
    <property type="match status" value="1"/>
</dbReference>
<evidence type="ECO:0000256" key="2">
    <source>
        <dbReference type="SAM" id="MobiDB-lite"/>
    </source>
</evidence>
<feature type="compositionally biased region" description="Basic and acidic residues" evidence="2">
    <location>
        <begin position="325"/>
        <end position="347"/>
    </location>
</feature>
<feature type="compositionally biased region" description="Basic and acidic residues" evidence="2">
    <location>
        <begin position="278"/>
        <end position="287"/>
    </location>
</feature>
<dbReference type="SUPFAM" id="SSF57756">
    <property type="entry name" value="Retrovirus zinc finger-like domains"/>
    <property type="match status" value="1"/>
</dbReference>
<feature type="region of interest" description="Disordered" evidence="2">
    <location>
        <begin position="1"/>
        <end position="30"/>
    </location>
</feature>
<comment type="caution">
    <text evidence="4">The sequence shown here is derived from an EMBL/GenBank/DDBJ whole genome shotgun (WGS) entry which is preliminary data.</text>
</comment>
<feature type="region of interest" description="Disordered" evidence="2">
    <location>
        <begin position="735"/>
        <end position="802"/>
    </location>
</feature>
<dbReference type="Pfam" id="PF07727">
    <property type="entry name" value="RVT_2"/>
    <property type="match status" value="1"/>
</dbReference>
<dbReference type="AlphaFoldDB" id="A0A1Q9BY34"/>
<sequence>MEGCSWRQILTDAAGRSPPPPPPRDPQDAERDVFAKSDKWLPSLPVIDFSSWKDRISEALGFLTWMEKLTSWVGLGSEVFPNELAHAVRTKDESVLAQDRLTVEQQKRSIRLLHILRQTFAGHDKSSLILQNYVEGASSYQQSGFVALRLLAKEFCLKSRSECLYFRSQLANQTVKAPSIPEIVRKIESEQHKYVKLLNSLDADVHSQGLELQEADLVMVLLRSLPERCRSYCLLHGDSDSFEDLKRVALKYEVQQRVWSEGPGTKLNPFQPDKKRKGGDEKGDPKGKGKKGKRGRSQSASRGSEKGNKDTVCFNCGKKGHFARDCWAPKKNDGKDTPDAKGKDKPTPKSKGRPKGGKDKGKGKGKTVAEVSAADGEGVDLTGDQEWTEPEAESHVSAVRVSSVLRQLNEIVDEARWDWIPPTQDEVVMTRETGFKVRMAELEHRIENDLAEMLGKEVTGSVSLLRGSPVNGVSSLSDDQLANWWLIDSGASVTVIAKKFLECFSVVSRTPLCPHERYSAANETPVTVFERVRVRVKMPLYEGDSYLGMIPVMVTGVVADVGHNILSTEHTVDWLVTDSVGYDGQDEGGVTQHRRGKDLGNRPVELQADFCFINLVTGTFVKDGWLCPCRDKRGPHSDLDQVYDPKDTLAPPILKELEDGIPDEVEGEVDKAFEGKVSQGPTTDMSQVGPPAAWVREHGGTPGCPACGEKRGKANHNAACKRRYDKWLKDQRARLVGDGERVSGESEPGLGSGMAPKMSSEARSSEDAGVLEASAPLLKRPKTSDGSADEAPSAESKPEVIDVEMFEDPRLDSPEGLTYGVGEHEVPKLASVVNAVLIDKNAAFPEPMKVCGSKVWLAKMKSALSELDGCPLDVSSAMDGRRTELLSMDSHKAGRIVSGDEAHSFAKKHGIRIIPTRWVLGPKVVNGKEAVRARCVVQDVAKGSTASSLGLSATTPSLEALRTLLAIAAKESMDIATLDVSTAFLHSPLPKGEKAVIMLPRDVSSSSEGYVPVYMILDQAMNGLRVAAKAWNLKLANVVN</sequence>
<protein>
    <submittedName>
        <fullName evidence="4">Retrovirus-related Pol polyprotein from transposon TNT 1-94</fullName>
    </submittedName>
</protein>
<keyword evidence="1" id="KW-0862">Zinc</keyword>
<name>A0A1Q9BY34_SYMMI</name>
<organism evidence="4 5">
    <name type="scientific">Symbiodinium microadriaticum</name>
    <name type="common">Dinoflagellate</name>
    <name type="synonym">Zooxanthella microadriatica</name>
    <dbReference type="NCBI Taxonomy" id="2951"/>
    <lineage>
        <taxon>Eukaryota</taxon>
        <taxon>Sar</taxon>
        <taxon>Alveolata</taxon>
        <taxon>Dinophyceae</taxon>
        <taxon>Suessiales</taxon>
        <taxon>Symbiodiniaceae</taxon>
        <taxon>Symbiodinium</taxon>
    </lineage>
</organism>
<dbReference type="InterPro" id="IPR001878">
    <property type="entry name" value="Znf_CCHC"/>
</dbReference>
<evidence type="ECO:0000256" key="1">
    <source>
        <dbReference type="PROSITE-ProRule" id="PRU00047"/>
    </source>
</evidence>
<keyword evidence="1" id="KW-0863">Zinc-finger</keyword>
<evidence type="ECO:0000313" key="4">
    <source>
        <dbReference type="EMBL" id="OLP75587.1"/>
    </source>
</evidence>
<proteinExistence type="predicted"/>
<dbReference type="SMART" id="SM00343">
    <property type="entry name" value="ZnF_C2HC"/>
    <property type="match status" value="1"/>
</dbReference>
<keyword evidence="5" id="KW-1185">Reference proteome</keyword>
<dbReference type="Proteomes" id="UP000186817">
    <property type="component" value="Unassembled WGS sequence"/>
</dbReference>
<gene>
    <name evidence="4" type="ORF">AK812_SmicGene44595</name>
</gene>
<dbReference type="InterPro" id="IPR036875">
    <property type="entry name" value="Znf_CCHC_sf"/>
</dbReference>
<dbReference type="Gene3D" id="4.10.60.10">
    <property type="entry name" value="Zinc finger, CCHC-type"/>
    <property type="match status" value="1"/>
</dbReference>
<keyword evidence="1" id="KW-0479">Metal-binding</keyword>
<dbReference type="Pfam" id="PF00098">
    <property type="entry name" value="zf-CCHC"/>
    <property type="match status" value="1"/>
</dbReference>